<dbReference type="Proteomes" id="UP000024376">
    <property type="component" value="Unassembled WGS sequence"/>
</dbReference>
<feature type="transmembrane region" description="Helical" evidence="2">
    <location>
        <begin position="180"/>
        <end position="201"/>
    </location>
</feature>
<feature type="transmembrane region" description="Helical" evidence="2">
    <location>
        <begin position="529"/>
        <end position="547"/>
    </location>
</feature>
<feature type="region of interest" description="Disordered" evidence="1">
    <location>
        <begin position="588"/>
        <end position="620"/>
    </location>
</feature>
<feature type="transmembrane region" description="Helical" evidence="2">
    <location>
        <begin position="276"/>
        <end position="299"/>
    </location>
</feature>
<gene>
    <name evidence="3" type="ORF">M419DRAFT_134789</name>
</gene>
<feature type="transmembrane region" description="Helical" evidence="2">
    <location>
        <begin position="320"/>
        <end position="339"/>
    </location>
</feature>
<evidence type="ECO:0000313" key="4">
    <source>
        <dbReference type="Proteomes" id="UP000024376"/>
    </source>
</evidence>
<dbReference type="OrthoDB" id="3177213at2759"/>
<organism evidence="3 4">
    <name type="scientific">Hypocrea jecorina (strain ATCC 56765 / BCRC 32924 / NRRL 11460 / Rut C-30)</name>
    <name type="common">Trichoderma reesei</name>
    <dbReference type="NCBI Taxonomy" id="1344414"/>
    <lineage>
        <taxon>Eukaryota</taxon>
        <taxon>Fungi</taxon>
        <taxon>Dikarya</taxon>
        <taxon>Ascomycota</taxon>
        <taxon>Pezizomycotina</taxon>
        <taxon>Sordariomycetes</taxon>
        <taxon>Hypocreomycetidae</taxon>
        <taxon>Hypocreales</taxon>
        <taxon>Hypocreaceae</taxon>
        <taxon>Trichoderma</taxon>
    </lineage>
</organism>
<dbReference type="AlphaFoldDB" id="A0A024RYT9"/>
<feature type="transmembrane region" description="Helical" evidence="2">
    <location>
        <begin position="248"/>
        <end position="270"/>
    </location>
</feature>
<dbReference type="PANTHER" id="PTHR42101">
    <property type="entry name" value="CHROMOSOME 16, WHOLE GENOME SHOTGUN SEQUENCE"/>
    <property type="match status" value="1"/>
</dbReference>
<feature type="transmembrane region" description="Helical" evidence="2">
    <location>
        <begin position="559"/>
        <end position="577"/>
    </location>
</feature>
<accession>A0A024RYT9</accession>
<dbReference type="InterPro" id="IPR010640">
    <property type="entry name" value="Low_temperature_requirement_A"/>
</dbReference>
<evidence type="ECO:0000313" key="3">
    <source>
        <dbReference type="EMBL" id="ETR97126.1"/>
    </source>
</evidence>
<dbReference type="HOGENOM" id="CLU_016136_0_0_1"/>
<sequence length="645" mass="73089">MTGKDSHELTSREKLRLMKSPVVLGSERGAEMPNLSEFGDRYTDKSIEFARHEEAGTLEVFTDLFFAANYAVFSKTQSVTSHERVASYIGYFCMLWMTWLVVGLYDVRFVTDSIFERVVRAIHLGAFVGFAVVAPKFDPSNQQAATMRAMSLILMASRLGLTIEYGSILWHVRKFKKVHLAFYLQMSIHFVAAMIYLGVTFRFTNTHHSSVFVTWYIVGALEALLTFGLSIHYSVLSLSKTHLMNRMFLLSVIILGDSIVVIADKVVIIVDAPDSWDAITIGILTAGVATTYMIFLIYFDWMKASHLPPVRQMIWTMLHFPFHLALVLFLQGFTQFIQWSKVVDVFNHLAANWIVFDPARLPRATSQLVQQNMTDEIASFFKLYPPKYSDTQYVFQEALDNITDIPNSFWPKWADALTDENYELPTDKTTDLFSKIIEALVTAMENSVFTNFEIDLEAEAVKEQREKGEEVNQSAADFSAQIDQATWDRYNLVFTYGYVAAGVCLALMVLLSVVARVTPWKPWHVIRTIIYFLLALGMALTALLNLNSDQLDRYLSTPWLLPTLCIAWGIVLLLTHIRRDTPLFFKDGSPRPLRRGTNQSESNNDSEHAQPMVSNIDGSTSYSGAAGMPYGYHPAPQSQPGHDYV</sequence>
<feature type="transmembrane region" description="Helical" evidence="2">
    <location>
        <begin position="496"/>
        <end position="517"/>
    </location>
</feature>
<keyword evidence="2" id="KW-0812">Transmembrane</keyword>
<feature type="transmembrane region" description="Helical" evidence="2">
    <location>
        <begin position="88"/>
        <end position="106"/>
    </location>
</feature>
<evidence type="ECO:0008006" key="5">
    <source>
        <dbReference type="Google" id="ProtNLM"/>
    </source>
</evidence>
<keyword evidence="2" id="KW-1133">Transmembrane helix</keyword>
<feature type="transmembrane region" description="Helical" evidence="2">
    <location>
        <begin position="213"/>
        <end position="236"/>
    </location>
</feature>
<name>A0A024RYT9_HYPJR</name>
<dbReference type="EMBL" id="KI911177">
    <property type="protein sequence ID" value="ETR97126.1"/>
    <property type="molecule type" value="Genomic_DNA"/>
</dbReference>
<feature type="transmembrane region" description="Helical" evidence="2">
    <location>
        <begin position="118"/>
        <end position="137"/>
    </location>
</feature>
<proteinExistence type="predicted"/>
<protein>
    <recommendedName>
        <fullName evidence="5">Low temperature requirement A</fullName>
    </recommendedName>
</protein>
<keyword evidence="2" id="KW-0472">Membrane</keyword>
<dbReference type="PANTHER" id="PTHR42101:SF1">
    <property type="entry name" value="LOW TEMPERATURE REQUIREMENT A"/>
    <property type="match status" value="1"/>
</dbReference>
<evidence type="ECO:0000256" key="2">
    <source>
        <dbReference type="SAM" id="Phobius"/>
    </source>
</evidence>
<evidence type="ECO:0000256" key="1">
    <source>
        <dbReference type="SAM" id="MobiDB-lite"/>
    </source>
</evidence>
<dbReference type="Pfam" id="PF06772">
    <property type="entry name" value="LtrA"/>
    <property type="match status" value="1"/>
</dbReference>
<reference evidence="4" key="1">
    <citation type="journal article" date="2013" name="Ind. Biotechnol.">
        <title>Comparative genomics analysis of Trichoderma reesei strains.</title>
        <authorList>
            <person name="Koike H."/>
            <person name="Aerts A."/>
            <person name="LaButti K."/>
            <person name="Grigoriev I.V."/>
            <person name="Baker S.E."/>
        </authorList>
    </citation>
    <scope>NUCLEOTIDE SEQUENCE [LARGE SCALE GENOMIC DNA]</scope>
    <source>
        <strain evidence="4">ATCC 56765 / BCRC 32924 / NRRL 11460 / Rut C-30</strain>
    </source>
</reference>
<dbReference type="KEGG" id="trr:M419DRAFT_134789"/>
<feature type="transmembrane region" description="Helical" evidence="2">
    <location>
        <begin position="149"/>
        <end position="168"/>
    </location>
</feature>